<feature type="transmembrane region" description="Helical" evidence="8">
    <location>
        <begin position="337"/>
        <end position="357"/>
    </location>
</feature>
<keyword evidence="5 8" id="KW-0812">Transmembrane</keyword>
<keyword evidence="4" id="KW-0808">Transferase</keyword>
<comment type="caution">
    <text evidence="10">The sequence shown here is derived from an EMBL/GenBank/DDBJ whole genome shotgun (WGS) entry which is preliminary data.</text>
</comment>
<evidence type="ECO:0000256" key="6">
    <source>
        <dbReference type="ARBA" id="ARBA00022989"/>
    </source>
</evidence>
<gene>
    <name evidence="10" type="ORF">H6H03_03070</name>
</gene>
<reference evidence="10 11" key="1">
    <citation type="journal article" date="2020" name="ISME J.">
        <title>Comparative genomics reveals insights into cyanobacterial evolution and habitat adaptation.</title>
        <authorList>
            <person name="Chen M.Y."/>
            <person name="Teng W.K."/>
            <person name="Zhao L."/>
            <person name="Hu C.X."/>
            <person name="Zhou Y.K."/>
            <person name="Han B.P."/>
            <person name="Song L.R."/>
            <person name="Shu W.S."/>
        </authorList>
    </citation>
    <scope>NUCLEOTIDE SEQUENCE [LARGE SCALE GENOMIC DNA]</scope>
    <source>
        <strain evidence="10 11">FACHB-159</strain>
    </source>
</reference>
<dbReference type="EMBL" id="JACJTU010000002">
    <property type="protein sequence ID" value="MBD2732895.1"/>
    <property type="molecule type" value="Genomic_DNA"/>
</dbReference>
<feature type="transmembrane region" description="Helical" evidence="8">
    <location>
        <begin position="20"/>
        <end position="37"/>
    </location>
</feature>
<keyword evidence="6 8" id="KW-1133">Transmembrane helix</keyword>
<evidence type="ECO:0000259" key="9">
    <source>
        <dbReference type="Pfam" id="PF13231"/>
    </source>
</evidence>
<evidence type="ECO:0000256" key="8">
    <source>
        <dbReference type="SAM" id="Phobius"/>
    </source>
</evidence>
<dbReference type="Proteomes" id="UP000637383">
    <property type="component" value="Unassembled WGS sequence"/>
</dbReference>
<keyword evidence="2" id="KW-1003">Cell membrane</keyword>
<feature type="transmembrane region" description="Helical" evidence="8">
    <location>
        <begin position="233"/>
        <end position="250"/>
    </location>
</feature>
<dbReference type="RefSeq" id="WP_190953660.1">
    <property type="nucleotide sequence ID" value="NZ_JACJTU010000002.1"/>
</dbReference>
<protein>
    <submittedName>
        <fullName evidence="10">Glycosyltransferase family 39 protein</fullName>
    </submittedName>
</protein>
<evidence type="ECO:0000313" key="10">
    <source>
        <dbReference type="EMBL" id="MBD2732895.1"/>
    </source>
</evidence>
<feature type="transmembrane region" description="Helical" evidence="8">
    <location>
        <begin position="303"/>
        <end position="325"/>
    </location>
</feature>
<accession>A0ABR8K1E5</accession>
<organism evidence="10 11">
    <name type="scientific">Nostoc paludosum FACHB-159</name>
    <dbReference type="NCBI Taxonomy" id="2692908"/>
    <lineage>
        <taxon>Bacteria</taxon>
        <taxon>Bacillati</taxon>
        <taxon>Cyanobacteriota</taxon>
        <taxon>Cyanophyceae</taxon>
        <taxon>Nostocales</taxon>
        <taxon>Nostocaceae</taxon>
        <taxon>Nostoc</taxon>
    </lineage>
</organism>
<feature type="transmembrane region" description="Helical" evidence="8">
    <location>
        <begin position="86"/>
        <end position="104"/>
    </location>
</feature>
<keyword evidence="3" id="KW-0328">Glycosyltransferase</keyword>
<feature type="transmembrane region" description="Helical" evidence="8">
    <location>
        <begin position="262"/>
        <end position="283"/>
    </location>
</feature>
<evidence type="ECO:0000256" key="5">
    <source>
        <dbReference type="ARBA" id="ARBA00022692"/>
    </source>
</evidence>
<evidence type="ECO:0000256" key="4">
    <source>
        <dbReference type="ARBA" id="ARBA00022679"/>
    </source>
</evidence>
<name>A0ABR8K1E5_9NOSO</name>
<dbReference type="PANTHER" id="PTHR33908">
    <property type="entry name" value="MANNOSYLTRANSFERASE YKCB-RELATED"/>
    <property type="match status" value="1"/>
</dbReference>
<evidence type="ECO:0000256" key="2">
    <source>
        <dbReference type="ARBA" id="ARBA00022475"/>
    </source>
</evidence>
<sequence length="538" mass="62155">MNWENARDFFISRAYGNRSYNFVVALVFIAVLIAHLYQLDSIPTGLFIDESAIGYNAALIGQTGMDEHGIYFPTYFRSFNDYKAPIYIYAVALIFKLFGISEFNLRFTSFTFYILSLILTLILISKIFQGSKIILLYALISFGFLPHFFTVSRIAFEVISQLTTISATALFVWMIFHERQEGKLNYFKVLLCGLALGTSVYTYPTARILSFLMLISLWIVYYERNNIKKLTGITLTFFICLIPYILFLVNNPGGLTARFSKISYIYQSIPIFDKILIFIQNYIKYWSPDFLIRSGDTNLRHATGYGGAVFSITWFLFLLGLINILMSKKLILNKFNIFILINLVLSPVGAALTSGISPHALRSLLISYYILLISCYGIQFILSIKNYYRKQGLITCIIIFLIFEIIGYQFNYFIFYPPNSAKAMESLNFKESLQAAVDRNPKEVIFMNEPSSLNYIHLKFYSYLIDNPKQIPIKEVEHPVPSLDSCLLYYRKHEAEIANSKVHFTEYQISKSLNQIQNVMKAKKYPDIIKVRCYNHLE</sequence>
<evidence type="ECO:0000256" key="1">
    <source>
        <dbReference type="ARBA" id="ARBA00004651"/>
    </source>
</evidence>
<feature type="transmembrane region" description="Helical" evidence="8">
    <location>
        <begin position="363"/>
        <end position="382"/>
    </location>
</feature>
<feature type="transmembrane region" description="Helical" evidence="8">
    <location>
        <begin position="394"/>
        <end position="415"/>
    </location>
</feature>
<keyword evidence="11" id="KW-1185">Reference proteome</keyword>
<evidence type="ECO:0000313" key="11">
    <source>
        <dbReference type="Proteomes" id="UP000637383"/>
    </source>
</evidence>
<evidence type="ECO:0000256" key="3">
    <source>
        <dbReference type="ARBA" id="ARBA00022676"/>
    </source>
</evidence>
<proteinExistence type="predicted"/>
<keyword evidence="7 8" id="KW-0472">Membrane</keyword>
<evidence type="ECO:0000256" key="7">
    <source>
        <dbReference type="ARBA" id="ARBA00023136"/>
    </source>
</evidence>
<dbReference type="InterPro" id="IPR038731">
    <property type="entry name" value="RgtA/B/C-like"/>
</dbReference>
<dbReference type="PANTHER" id="PTHR33908:SF3">
    <property type="entry name" value="UNDECAPRENYL PHOSPHATE-ALPHA-4-AMINO-4-DEOXY-L-ARABINOSE ARABINOSYL TRANSFERASE"/>
    <property type="match status" value="1"/>
</dbReference>
<dbReference type="Pfam" id="PF13231">
    <property type="entry name" value="PMT_2"/>
    <property type="match status" value="1"/>
</dbReference>
<feature type="transmembrane region" description="Helical" evidence="8">
    <location>
        <begin position="110"/>
        <end position="128"/>
    </location>
</feature>
<dbReference type="InterPro" id="IPR050297">
    <property type="entry name" value="LipidA_mod_glycosyltrf_83"/>
</dbReference>
<feature type="transmembrane region" description="Helical" evidence="8">
    <location>
        <begin position="188"/>
        <end position="221"/>
    </location>
</feature>
<feature type="transmembrane region" description="Helical" evidence="8">
    <location>
        <begin position="158"/>
        <end position="176"/>
    </location>
</feature>
<comment type="subcellular location">
    <subcellularLocation>
        <location evidence="1">Cell membrane</location>
        <topology evidence="1">Multi-pass membrane protein</topology>
    </subcellularLocation>
</comment>
<feature type="domain" description="Glycosyltransferase RgtA/B/C/D-like" evidence="9">
    <location>
        <begin position="83"/>
        <end position="243"/>
    </location>
</feature>